<evidence type="ECO:0000256" key="3">
    <source>
        <dbReference type="ARBA" id="ARBA00019824"/>
    </source>
</evidence>
<name>A0A0L6V620_9BASI</name>
<dbReference type="InterPro" id="IPR027417">
    <property type="entry name" value="P-loop_NTPase"/>
</dbReference>
<evidence type="ECO:0000256" key="7">
    <source>
        <dbReference type="ARBA" id="ARBA00022840"/>
    </source>
</evidence>
<accession>A0A0L6V620</accession>
<dbReference type="GO" id="GO:0051731">
    <property type="term" value="F:polynucleotide 5'-hydroxyl-kinase activity"/>
    <property type="evidence" value="ECO:0007669"/>
    <property type="project" value="InterPro"/>
</dbReference>
<keyword evidence="7" id="KW-0067">ATP-binding</keyword>
<feature type="domain" description="Clp1 P-loop" evidence="9">
    <location>
        <begin position="204"/>
        <end position="301"/>
    </location>
</feature>
<evidence type="ECO:0000256" key="6">
    <source>
        <dbReference type="ARBA" id="ARBA00022777"/>
    </source>
</evidence>
<dbReference type="InterPro" id="IPR032319">
    <property type="entry name" value="CLP1_P"/>
</dbReference>
<evidence type="ECO:0000256" key="5">
    <source>
        <dbReference type="ARBA" id="ARBA00022741"/>
    </source>
</evidence>
<evidence type="ECO:0000259" key="9">
    <source>
        <dbReference type="Pfam" id="PF16575"/>
    </source>
</evidence>
<keyword evidence="4" id="KW-0808">Transferase</keyword>
<keyword evidence="6" id="KW-0418">Kinase</keyword>
<keyword evidence="5" id="KW-0547">Nucleotide-binding</keyword>
<dbReference type="GO" id="GO:0005634">
    <property type="term" value="C:nucleus"/>
    <property type="evidence" value="ECO:0007669"/>
    <property type="project" value="TreeGrafter"/>
</dbReference>
<feature type="region of interest" description="Disordered" evidence="8">
    <location>
        <begin position="312"/>
        <end position="334"/>
    </location>
</feature>
<dbReference type="GO" id="GO:0000448">
    <property type="term" value="P:cleavage in ITS2 between 5.8S rRNA and LSU-rRNA of tricistronic rRNA transcript (SSU-rRNA, 5.8S rRNA, LSU-rRNA)"/>
    <property type="evidence" value="ECO:0007669"/>
    <property type="project" value="TreeGrafter"/>
</dbReference>
<sequence>MIVNLTFLKLNLHFRPLEWVRAGHKWAWVKLAAALYELGPLSAAPHREPTPKQEFIPHGTLKLRVLAGEIQLIGTTITINNPPTLLLAPPTHPLPIITATTTTNNNNNNNNNNSNNQTTGTLDPTKFNAILQLEDYHCGIQALDSLWSANTNKPSIWSSPNTNHTWSNSITTDMTPLRLPTSWSTSLSNIQLNNNNNSLYLIEGPKATGKSTFSTLLINTLLNSYQQVALLDLDPGQPILTPPTLISLHLLQSPILGPSFCSLVSPHQPSSHSIYIGHTTPKDCPSKYLDACSELINLYTNSQLSASLSTNYKRRRPAHRTPTNQAHHNSHKRSDQIPLVINTMGWTRGLGQNILNQLIQIIQPTHIFNFSDSPPVANIHSTPLEPIGTTPLSLRITPADSRILSILSYLYSTPSPSTHFFINQWDFQHPLWARRPFEVRPDQIMLPDHPDFDMHHLGHVLNGTLIAFVSRSQGSWIGFGLVRAIDPTRQTMHLLTPAYPTHEQNTADYQFVKYSEPELPIVCSLSDGQVPYLEKNTLRANSNGFSTLGSERKRIRRNVQRRSQISR</sequence>
<dbReference type="EMBL" id="LAVV01007371">
    <property type="protein sequence ID" value="KNZ56159.1"/>
    <property type="molecule type" value="Genomic_DNA"/>
</dbReference>
<dbReference type="SUPFAM" id="SSF52540">
    <property type="entry name" value="P-loop containing nucleoside triphosphate hydrolases"/>
    <property type="match status" value="1"/>
</dbReference>
<gene>
    <name evidence="10" type="ORF">VP01_2481g3</name>
</gene>
<feature type="region of interest" description="Disordered" evidence="8">
    <location>
        <begin position="101"/>
        <end position="120"/>
    </location>
</feature>
<dbReference type="InterPro" id="IPR045116">
    <property type="entry name" value="Clp1/Grc3"/>
</dbReference>
<evidence type="ECO:0000256" key="1">
    <source>
        <dbReference type="ARBA" id="ARBA00011003"/>
    </source>
</evidence>
<dbReference type="PANTHER" id="PTHR12755">
    <property type="entry name" value="CLEAVAGE/POLYADENYLATION FACTOR IA SUBUNIT CLP1P"/>
    <property type="match status" value="1"/>
</dbReference>
<dbReference type="VEuPathDB" id="FungiDB:VP01_2481g3"/>
<dbReference type="OrthoDB" id="2405412at2759"/>
<comment type="similarity">
    <text evidence="1">Belongs to the Clp1 family. NOL9/GRC3 subfamily.</text>
</comment>
<dbReference type="GO" id="GO:0005524">
    <property type="term" value="F:ATP binding"/>
    <property type="evidence" value="ECO:0007669"/>
    <property type="project" value="UniProtKB-KW"/>
</dbReference>
<dbReference type="AlphaFoldDB" id="A0A0L6V620"/>
<dbReference type="Pfam" id="PF16575">
    <property type="entry name" value="CLP1_P"/>
    <property type="match status" value="2"/>
</dbReference>
<comment type="caution">
    <text evidence="10">The sequence shown here is derived from an EMBL/GenBank/DDBJ whole genome shotgun (WGS) entry which is preliminary data.</text>
</comment>
<dbReference type="Proteomes" id="UP000037035">
    <property type="component" value="Unassembled WGS sequence"/>
</dbReference>
<feature type="domain" description="Clp1 P-loop" evidence="9">
    <location>
        <begin position="328"/>
        <end position="373"/>
    </location>
</feature>
<proteinExistence type="inferred from homology"/>
<evidence type="ECO:0000256" key="4">
    <source>
        <dbReference type="ARBA" id="ARBA00022679"/>
    </source>
</evidence>
<evidence type="ECO:0000256" key="2">
    <source>
        <dbReference type="ARBA" id="ARBA00018706"/>
    </source>
</evidence>
<evidence type="ECO:0000313" key="11">
    <source>
        <dbReference type="Proteomes" id="UP000037035"/>
    </source>
</evidence>
<evidence type="ECO:0000313" key="10">
    <source>
        <dbReference type="EMBL" id="KNZ56159.1"/>
    </source>
</evidence>
<dbReference type="PANTHER" id="PTHR12755:SF3">
    <property type="entry name" value="POLYNUCLEOTIDE 5'-HYDROXYL-KINASE NOL9"/>
    <property type="match status" value="1"/>
</dbReference>
<organism evidence="10 11">
    <name type="scientific">Puccinia sorghi</name>
    <dbReference type="NCBI Taxonomy" id="27349"/>
    <lineage>
        <taxon>Eukaryota</taxon>
        <taxon>Fungi</taxon>
        <taxon>Dikarya</taxon>
        <taxon>Basidiomycota</taxon>
        <taxon>Pucciniomycotina</taxon>
        <taxon>Pucciniomycetes</taxon>
        <taxon>Pucciniales</taxon>
        <taxon>Pucciniaceae</taxon>
        <taxon>Puccinia</taxon>
    </lineage>
</organism>
<dbReference type="Gene3D" id="3.40.50.300">
    <property type="entry name" value="P-loop containing nucleotide triphosphate hydrolases"/>
    <property type="match status" value="1"/>
</dbReference>
<evidence type="ECO:0000256" key="8">
    <source>
        <dbReference type="SAM" id="MobiDB-lite"/>
    </source>
</evidence>
<keyword evidence="11" id="KW-1185">Reference proteome</keyword>
<dbReference type="STRING" id="27349.A0A0L6V620"/>
<reference evidence="10 11" key="1">
    <citation type="submission" date="2015-08" db="EMBL/GenBank/DDBJ databases">
        <title>Next Generation Sequencing and Analysis of the Genome of Puccinia sorghi L Schw, the Causal Agent of Maize Common Rust.</title>
        <authorList>
            <person name="Rochi L."/>
            <person name="Burguener G."/>
            <person name="Darino M."/>
            <person name="Turjanski A."/>
            <person name="Kreff E."/>
            <person name="Dieguez M.J."/>
            <person name="Sacco F."/>
        </authorList>
    </citation>
    <scope>NUCLEOTIDE SEQUENCE [LARGE SCALE GENOMIC DNA]</scope>
    <source>
        <strain evidence="10 11">RO10H11247</strain>
    </source>
</reference>
<protein>
    <recommendedName>
        <fullName evidence="3">Polynucleotide 5'-hydroxyl-kinase GRC3</fullName>
    </recommendedName>
    <alternativeName>
        <fullName evidence="2">Polynucleotide 5'-hydroxyl-kinase grc3</fullName>
    </alternativeName>
</protein>